<gene>
    <name evidence="1" type="ORF">SAMN06295920_101679</name>
</gene>
<dbReference type="EMBL" id="FUYM01000001">
    <property type="protein sequence ID" value="SKB30981.1"/>
    <property type="molecule type" value="Genomic_DNA"/>
</dbReference>
<sequence length="63" mass="7355">MRYVRRPKARGWVEDETFSTDKPLLPHFEVDGSEDVDTGLIWSDGTPIYRTARPIGFGRDEEW</sequence>
<accession>A0A1T5A7K5</accession>
<name>A0A1T5A7K5_9SPHN</name>
<evidence type="ECO:0000313" key="1">
    <source>
        <dbReference type="EMBL" id="SKB30981.1"/>
    </source>
</evidence>
<organism evidence="1 2">
    <name type="scientific">Rhizorhabdus histidinilytica</name>
    <dbReference type="NCBI Taxonomy" id="439228"/>
    <lineage>
        <taxon>Bacteria</taxon>
        <taxon>Pseudomonadati</taxon>
        <taxon>Pseudomonadota</taxon>
        <taxon>Alphaproteobacteria</taxon>
        <taxon>Sphingomonadales</taxon>
        <taxon>Sphingomonadaceae</taxon>
        <taxon>Rhizorhabdus</taxon>
    </lineage>
</organism>
<protein>
    <submittedName>
        <fullName evidence="1">Uncharacterized protein</fullName>
    </submittedName>
</protein>
<keyword evidence="2" id="KW-1185">Reference proteome</keyword>
<dbReference type="Proteomes" id="UP000189818">
    <property type="component" value="Unassembled WGS sequence"/>
</dbReference>
<proteinExistence type="predicted"/>
<evidence type="ECO:0000313" key="2">
    <source>
        <dbReference type="Proteomes" id="UP000189818"/>
    </source>
</evidence>
<reference evidence="2" key="1">
    <citation type="submission" date="2017-02" db="EMBL/GenBank/DDBJ databases">
        <authorList>
            <person name="Varghese N."/>
            <person name="Submissions S."/>
        </authorList>
    </citation>
    <scope>NUCLEOTIDE SEQUENCE [LARGE SCALE GENOMIC DNA]</scope>
    <source>
        <strain evidence="2">UM2</strain>
    </source>
</reference>
<dbReference type="STRING" id="439228.SAMN06295920_101679"/>
<dbReference type="AlphaFoldDB" id="A0A1T5A7K5"/>